<feature type="compositionally biased region" description="Pro residues" evidence="2">
    <location>
        <begin position="200"/>
        <end position="210"/>
    </location>
</feature>
<dbReference type="STRING" id="97359.A0A550CXN0"/>
<evidence type="ECO:0000313" key="5">
    <source>
        <dbReference type="EMBL" id="TRM69541.1"/>
    </source>
</evidence>
<feature type="compositionally biased region" description="Basic and acidic residues" evidence="2">
    <location>
        <begin position="127"/>
        <end position="147"/>
    </location>
</feature>
<evidence type="ECO:0000256" key="4">
    <source>
        <dbReference type="SAM" id="SignalP"/>
    </source>
</evidence>
<dbReference type="AlphaFoldDB" id="A0A550CXN0"/>
<feature type="compositionally biased region" description="Polar residues" evidence="2">
    <location>
        <begin position="174"/>
        <end position="195"/>
    </location>
</feature>
<comment type="caution">
    <text evidence="5">The sequence shown here is derived from an EMBL/GenBank/DDBJ whole genome shotgun (WGS) entry which is preliminary data.</text>
</comment>
<dbReference type="OrthoDB" id="2999188at2759"/>
<gene>
    <name evidence="5" type="ORF">BD626DRAFT_391923</name>
</gene>
<evidence type="ECO:0000313" key="6">
    <source>
        <dbReference type="Proteomes" id="UP000320762"/>
    </source>
</evidence>
<feature type="compositionally biased region" description="Low complexity" evidence="2">
    <location>
        <begin position="153"/>
        <end position="173"/>
    </location>
</feature>
<keyword evidence="3" id="KW-0472">Membrane</keyword>
<name>A0A550CXN0_9AGAR</name>
<accession>A0A550CXN0</accession>
<keyword evidence="1" id="KW-0175">Coiled coil</keyword>
<feature type="region of interest" description="Disordered" evidence="2">
    <location>
        <begin position="326"/>
        <end position="347"/>
    </location>
</feature>
<keyword evidence="4" id="KW-0732">Signal</keyword>
<protein>
    <recommendedName>
        <fullName evidence="7">DUF4203 domain-containing protein</fullName>
    </recommendedName>
</protein>
<keyword evidence="3" id="KW-1133">Transmembrane helix</keyword>
<evidence type="ECO:0008006" key="7">
    <source>
        <dbReference type="Google" id="ProtNLM"/>
    </source>
</evidence>
<organism evidence="5 6">
    <name type="scientific">Schizophyllum amplum</name>
    <dbReference type="NCBI Taxonomy" id="97359"/>
    <lineage>
        <taxon>Eukaryota</taxon>
        <taxon>Fungi</taxon>
        <taxon>Dikarya</taxon>
        <taxon>Basidiomycota</taxon>
        <taxon>Agaricomycotina</taxon>
        <taxon>Agaricomycetes</taxon>
        <taxon>Agaricomycetidae</taxon>
        <taxon>Agaricales</taxon>
        <taxon>Schizophyllaceae</taxon>
        <taxon>Schizophyllum</taxon>
    </lineage>
</organism>
<reference evidence="5 6" key="1">
    <citation type="journal article" date="2019" name="New Phytol.">
        <title>Comparative genomics reveals unique wood-decay strategies and fruiting body development in the Schizophyllaceae.</title>
        <authorList>
            <person name="Almasi E."/>
            <person name="Sahu N."/>
            <person name="Krizsan K."/>
            <person name="Balint B."/>
            <person name="Kovacs G.M."/>
            <person name="Kiss B."/>
            <person name="Cseklye J."/>
            <person name="Drula E."/>
            <person name="Henrissat B."/>
            <person name="Nagy I."/>
            <person name="Chovatia M."/>
            <person name="Adam C."/>
            <person name="LaButti K."/>
            <person name="Lipzen A."/>
            <person name="Riley R."/>
            <person name="Grigoriev I.V."/>
            <person name="Nagy L.G."/>
        </authorList>
    </citation>
    <scope>NUCLEOTIDE SEQUENCE [LARGE SCALE GENOMIC DNA]</scope>
    <source>
        <strain evidence="5 6">NL-1724</strain>
    </source>
</reference>
<dbReference type="Proteomes" id="UP000320762">
    <property type="component" value="Unassembled WGS sequence"/>
</dbReference>
<feature type="transmembrane region" description="Helical" evidence="3">
    <location>
        <begin position="70"/>
        <end position="95"/>
    </location>
</feature>
<evidence type="ECO:0000256" key="2">
    <source>
        <dbReference type="SAM" id="MobiDB-lite"/>
    </source>
</evidence>
<feature type="region of interest" description="Disordered" evidence="2">
    <location>
        <begin position="95"/>
        <end position="310"/>
    </location>
</feature>
<sequence length="548" mass="59270">MNAVVGTLVTLLLRIPASALASPAGAVVTGIAEGMYMHEALADPVTPHALAVCAFGLRLALDRALGANGVYLGIMCVWTALGALLAEVVSPVNAYDAKRPRRRRSERHTTTTTTTTTQALTPEEVEALERAHRERTRARERSKRIERVQFISPAATTTTPPAPGELTPLPTTASLESSEFMVSTESTTPISSQAASPIDTVPPPVIPPSIQPGSRGSSDLSQETASPTASRSSSTLTPHSPSPPPRPVPAPPPVLNYRLESRARRPSLTTVPEESTVPSSGQTRTDPDISQTRTEDDESSDISPLPDNDLDVGALGRVRLARSGLLLVPPNPSNPPEEGAALPRSHTPSLRNLEVVDADEESDELQTPQTRYLVVRDALETPRVTDDQLPVLPPPDVPVVPSHAQFEPHVSVSYPLPTQSSAGGDGTEPAITEIDDSYEASEISTGGLFGPTIEKADRLREEAREKYDEARRLEYQARTAERERRFRQAFVLRREAEEADKRMHELDAKAERRYFQGGLRPASLVVMRTLTSCVQRTTTGHEGLSQTP</sequence>
<feature type="coiled-coil region" evidence="1">
    <location>
        <begin position="453"/>
        <end position="483"/>
    </location>
</feature>
<dbReference type="EMBL" id="VDMD01000001">
    <property type="protein sequence ID" value="TRM69541.1"/>
    <property type="molecule type" value="Genomic_DNA"/>
</dbReference>
<feature type="compositionally biased region" description="Pro residues" evidence="2">
    <location>
        <begin position="240"/>
        <end position="254"/>
    </location>
</feature>
<evidence type="ECO:0000256" key="1">
    <source>
        <dbReference type="SAM" id="Coils"/>
    </source>
</evidence>
<keyword evidence="6" id="KW-1185">Reference proteome</keyword>
<feature type="compositionally biased region" description="Polar residues" evidence="2">
    <location>
        <begin position="267"/>
        <end position="292"/>
    </location>
</feature>
<feature type="chain" id="PRO_5021902964" description="DUF4203 domain-containing protein" evidence="4">
    <location>
        <begin position="22"/>
        <end position="548"/>
    </location>
</feature>
<keyword evidence="3" id="KW-0812">Transmembrane</keyword>
<feature type="signal peptide" evidence="4">
    <location>
        <begin position="1"/>
        <end position="21"/>
    </location>
</feature>
<feature type="compositionally biased region" description="Low complexity" evidence="2">
    <location>
        <begin position="224"/>
        <end position="239"/>
    </location>
</feature>
<evidence type="ECO:0000256" key="3">
    <source>
        <dbReference type="SAM" id="Phobius"/>
    </source>
</evidence>
<proteinExistence type="predicted"/>